<keyword evidence="2" id="KW-1185">Reference proteome</keyword>
<gene>
    <name evidence="1" type="ORF">JOM49_000135</name>
</gene>
<protein>
    <recommendedName>
        <fullName evidence="3">Proteins of 100 residues with WXG</fullName>
    </recommendedName>
</protein>
<dbReference type="RefSeq" id="WP_209662244.1">
    <property type="nucleotide sequence ID" value="NZ_JAGGMS010000001.1"/>
</dbReference>
<dbReference type="EMBL" id="JAGGMS010000001">
    <property type="protein sequence ID" value="MBP2178609.1"/>
    <property type="molecule type" value="Genomic_DNA"/>
</dbReference>
<name>A0ABS4PGS8_9PSEU</name>
<comment type="caution">
    <text evidence="1">The sequence shown here is derived from an EMBL/GenBank/DDBJ whole genome shotgun (WGS) entry which is preliminary data.</text>
</comment>
<dbReference type="Proteomes" id="UP000741013">
    <property type="component" value="Unassembled WGS sequence"/>
</dbReference>
<accession>A0ABS4PGS8</accession>
<evidence type="ECO:0000313" key="1">
    <source>
        <dbReference type="EMBL" id="MBP2178609.1"/>
    </source>
</evidence>
<evidence type="ECO:0008006" key="3">
    <source>
        <dbReference type="Google" id="ProtNLM"/>
    </source>
</evidence>
<proteinExistence type="predicted"/>
<organism evidence="1 2">
    <name type="scientific">Amycolatopsis magusensis</name>
    <dbReference type="NCBI Taxonomy" id="882444"/>
    <lineage>
        <taxon>Bacteria</taxon>
        <taxon>Bacillati</taxon>
        <taxon>Actinomycetota</taxon>
        <taxon>Actinomycetes</taxon>
        <taxon>Pseudonocardiales</taxon>
        <taxon>Pseudonocardiaceae</taxon>
        <taxon>Amycolatopsis</taxon>
    </lineage>
</organism>
<sequence>MYNDEGEVWLPAPENYPSGGGAVVAGSFRQDALDVLSLDPQKIIDEFGRMQAGTRTISRENSEVVDAFRMIDYSVQDWQGKGADAFREHVSRLDAFLAQQVEYGYETLKSLGILLGVAVHLRRDYCALAGATVGACQKAMKQNQEAETKFVIGLGTTLVGALASVASGGSLLGVSVGAFIAAGGSGIQMAVEGEKAGDVLGSYTSSRKQLMANYEAVVGEAGRILSQARERLAAERNELFEPLPVSIDVNSPSFHYGDFSSPEQPSGGFGEKVDQQRYAPVAEGDGTIRKLLDG</sequence>
<evidence type="ECO:0000313" key="2">
    <source>
        <dbReference type="Proteomes" id="UP000741013"/>
    </source>
</evidence>
<reference evidence="1 2" key="1">
    <citation type="submission" date="2021-03" db="EMBL/GenBank/DDBJ databases">
        <title>Sequencing the genomes of 1000 actinobacteria strains.</title>
        <authorList>
            <person name="Klenk H.-P."/>
        </authorList>
    </citation>
    <scope>NUCLEOTIDE SEQUENCE [LARGE SCALE GENOMIC DNA]</scope>
    <source>
        <strain evidence="1 2">DSM 45510</strain>
    </source>
</reference>